<organism evidence="1">
    <name type="scientific">Mycobacterium xenopi 4042</name>
    <dbReference type="NCBI Taxonomy" id="1299334"/>
    <lineage>
        <taxon>Bacteria</taxon>
        <taxon>Bacillati</taxon>
        <taxon>Actinomycetota</taxon>
        <taxon>Actinomycetes</taxon>
        <taxon>Mycobacteriales</taxon>
        <taxon>Mycobacteriaceae</taxon>
        <taxon>Mycobacterium</taxon>
    </lineage>
</organism>
<evidence type="ECO:0000313" key="1">
    <source>
        <dbReference type="EMBL" id="EUA07211.1"/>
    </source>
</evidence>
<dbReference type="Gene3D" id="3.40.109.10">
    <property type="entry name" value="NADH Oxidase"/>
    <property type="match status" value="1"/>
</dbReference>
<reference evidence="1" key="1">
    <citation type="submission" date="2014-01" db="EMBL/GenBank/DDBJ databases">
        <authorList>
            <person name="Brown-Elliot B."/>
            <person name="Wallace R."/>
            <person name="Lenaerts A."/>
            <person name="Ordway D."/>
            <person name="DeGroote M.A."/>
            <person name="Parker T."/>
            <person name="Sizemore C."/>
            <person name="Tallon L.J."/>
            <person name="Sadzewicz L.K."/>
            <person name="Sengamalay N."/>
            <person name="Fraser C.M."/>
            <person name="Hine E."/>
            <person name="Shefchek K.A."/>
            <person name="Das S.P."/>
            <person name="Tettelin H."/>
        </authorList>
    </citation>
    <scope>NUCLEOTIDE SEQUENCE [LARGE SCALE GENOMIC DNA]</scope>
    <source>
        <strain evidence="1">4042</strain>
    </source>
</reference>
<accession>X7YK87</accession>
<name>X7YK87_MYCXE</name>
<evidence type="ECO:0008006" key="2">
    <source>
        <dbReference type="Google" id="ProtNLM"/>
    </source>
</evidence>
<dbReference type="EMBL" id="JAOB01000093">
    <property type="protein sequence ID" value="EUA07211.1"/>
    <property type="molecule type" value="Genomic_DNA"/>
</dbReference>
<gene>
    <name evidence="1" type="ORF">I553_0482</name>
</gene>
<dbReference type="InterPro" id="IPR000415">
    <property type="entry name" value="Nitroreductase-like"/>
</dbReference>
<dbReference type="SUPFAM" id="SSF55469">
    <property type="entry name" value="FMN-dependent nitroreductase-like"/>
    <property type="match status" value="1"/>
</dbReference>
<protein>
    <recommendedName>
        <fullName evidence="2">Nitroreductase family protein</fullName>
    </recommendedName>
</protein>
<proteinExistence type="predicted"/>
<comment type="caution">
    <text evidence="1">The sequence shown here is derived from an EMBL/GenBank/DDBJ whole genome shotgun (WGS) entry which is preliminary data.</text>
</comment>
<sequence length="52" mass="5722">MGDGEKQAAEVLGIPYDKYSQGALLPIAYTKGTDFKPAKRLPADAVTHWDTW</sequence>
<dbReference type="PATRIC" id="fig|1299334.3.peg.10065"/>
<dbReference type="AlphaFoldDB" id="X7YK87"/>
<dbReference type="GO" id="GO:0016491">
    <property type="term" value="F:oxidoreductase activity"/>
    <property type="evidence" value="ECO:0007669"/>
    <property type="project" value="InterPro"/>
</dbReference>